<comment type="caution">
    <text evidence="2">The sequence shown here is derived from an EMBL/GenBank/DDBJ whole genome shotgun (WGS) entry which is preliminary data.</text>
</comment>
<dbReference type="Proteomes" id="UP000239560">
    <property type="component" value="Unassembled WGS sequence"/>
</dbReference>
<evidence type="ECO:0000313" key="3">
    <source>
        <dbReference type="Proteomes" id="UP000239560"/>
    </source>
</evidence>
<gene>
    <name evidence="2" type="ORF">AAT19DRAFT_11422</name>
</gene>
<name>A0A2S9ZWQ7_RHOTO</name>
<organism evidence="2 3">
    <name type="scientific">Rhodotorula toruloides</name>
    <name type="common">Yeast</name>
    <name type="synonym">Rhodosporidium toruloides</name>
    <dbReference type="NCBI Taxonomy" id="5286"/>
    <lineage>
        <taxon>Eukaryota</taxon>
        <taxon>Fungi</taxon>
        <taxon>Dikarya</taxon>
        <taxon>Basidiomycota</taxon>
        <taxon>Pucciniomycotina</taxon>
        <taxon>Microbotryomycetes</taxon>
        <taxon>Sporidiobolales</taxon>
        <taxon>Sporidiobolaceae</taxon>
        <taxon>Rhodotorula</taxon>
    </lineage>
</organism>
<feature type="region of interest" description="Disordered" evidence="1">
    <location>
        <begin position="56"/>
        <end position="88"/>
    </location>
</feature>
<accession>A0A2S9ZWQ7</accession>
<feature type="compositionally biased region" description="Pro residues" evidence="1">
    <location>
        <begin position="75"/>
        <end position="88"/>
    </location>
</feature>
<evidence type="ECO:0000313" key="2">
    <source>
        <dbReference type="EMBL" id="PRQ70190.1"/>
    </source>
</evidence>
<dbReference type="AlphaFoldDB" id="A0A2S9ZWQ7"/>
<reference evidence="2 3" key="1">
    <citation type="journal article" date="2018" name="Elife">
        <title>Functional genomics of lipid metabolism in the oleaginous yeast Rhodosporidium toruloides.</title>
        <authorList>
            <person name="Coradetti S.T."/>
            <person name="Pinel D."/>
            <person name="Geiselman G."/>
            <person name="Ito M."/>
            <person name="Mondo S."/>
            <person name="Reilly M.C."/>
            <person name="Cheng Y.F."/>
            <person name="Bauer S."/>
            <person name="Grigoriev I."/>
            <person name="Gladden J.M."/>
            <person name="Simmons B.A."/>
            <person name="Brem R."/>
            <person name="Arkin A.P."/>
            <person name="Skerker J.M."/>
        </authorList>
    </citation>
    <scope>NUCLEOTIDE SEQUENCE [LARGE SCALE GENOMIC DNA]</scope>
    <source>
        <strain evidence="2 3">NBRC 0880</strain>
    </source>
</reference>
<evidence type="ECO:0000256" key="1">
    <source>
        <dbReference type="SAM" id="MobiDB-lite"/>
    </source>
</evidence>
<sequence>MRTQRSAEKDAFHYLVASHRMILRSFGRRTSTAYMSRAQDGLHKFRTLCADLEALDGADATNEPEPDPLLHNPASPRPHLPPLSSPPVTQPLRTVLSIEDLRVPLSFIYLLPFARRNRLRLTRHPILPLRARITDERRLYLASRSPTRSC</sequence>
<protein>
    <submittedName>
        <fullName evidence="2">Uncharacterized protein</fullName>
    </submittedName>
</protein>
<dbReference type="EMBL" id="LCTV02000016">
    <property type="protein sequence ID" value="PRQ70190.1"/>
    <property type="molecule type" value="Genomic_DNA"/>
</dbReference>
<proteinExistence type="predicted"/>